<keyword evidence="4" id="KW-1133">Transmembrane helix</keyword>
<dbReference type="PANTHER" id="PTHR10075:SF14">
    <property type="entry name" value="CELL ADHESION MOLECULE DSCAM2-RELATED"/>
    <property type="match status" value="1"/>
</dbReference>
<dbReference type="Proteomes" id="UP000092445">
    <property type="component" value="Unassembled WGS sequence"/>
</dbReference>
<proteinExistence type="predicted"/>
<evidence type="ECO:0000256" key="2">
    <source>
        <dbReference type="ARBA" id="ARBA00022692"/>
    </source>
</evidence>
<dbReference type="Gene3D" id="2.20.100.10">
    <property type="entry name" value="Thrombospondin type-1 (TSP1) repeat"/>
    <property type="match status" value="1"/>
</dbReference>
<evidence type="ECO:0000313" key="10">
    <source>
        <dbReference type="EnsemblMetazoa" id="GPAI035288-PA"/>
    </source>
</evidence>
<evidence type="ECO:0000256" key="8">
    <source>
        <dbReference type="ARBA" id="ARBA00023319"/>
    </source>
</evidence>
<dbReference type="InterPro" id="IPR003598">
    <property type="entry name" value="Ig_sub2"/>
</dbReference>
<evidence type="ECO:0000313" key="11">
    <source>
        <dbReference type="Proteomes" id="UP000092445"/>
    </source>
</evidence>
<keyword evidence="2" id="KW-0812">Transmembrane</keyword>
<dbReference type="PROSITE" id="PS50835">
    <property type="entry name" value="IG_LIKE"/>
    <property type="match status" value="1"/>
</dbReference>
<dbReference type="Gene3D" id="2.60.40.10">
    <property type="entry name" value="Immunoglobulins"/>
    <property type="match status" value="1"/>
</dbReference>
<dbReference type="InterPro" id="IPR036383">
    <property type="entry name" value="TSP1_rpt_sf"/>
</dbReference>
<sequence length="335" mass="37131">MFTVTTLSRSIVYLSLALFVFQRWVTSLSTAPQALPDKELLKTNIPSRLMETGDVEQSEESDDIYGKLDDLSDELEGYVTPRNDNGQDYVNNWDTLADGDISYRDTVGAAAHALQLHFKCSGSSQPPPSTHDKHVDPHTGVHLEEVTATIHRDLVDEYFELGTRAELFCEPPSGFPVPSVNWYKNNVPIVEVNEHGPTITPAGTLTFRQVTLQDMANYTCVAENIAGKRTSDSAVLIVYVNGGWSSWSPWRECKCLGKPFQGRKRTRSCTNPIPINGGSECIGPQIQKSPDCLSCPDETQIVSAEGYDMPAMKRNSGSILLRHDLNSISDELRFC</sequence>
<feature type="domain" description="Ig-like" evidence="9">
    <location>
        <begin position="144"/>
        <end position="237"/>
    </location>
</feature>
<accession>A0A1B0A5R6</accession>
<reference evidence="10" key="2">
    <citation type="submission" date="2020-05" db="UniProtKB">
        <authorList>
            <consortium name="EnsemblMetazoa"/>
        </authorList>
    </citation>
    <scope>IDENTIFICATION</scope>
    <source>
        <strain evidence="10">IAEA</strain>
    </source>
</reference>
<dbReference type="Pfam" id="PF13927">
    <property type="entry name" value="Ig_3"/>
    <property type="match status" value="1"/>
</dbReference>
<dbReference type="SMART" id="SM00409">
    <property type="entry name" value="IG"/>
    <property type="match status" value="1"/>
</dbReference>
<dbReference type="InterPro" id="IPR036179">
    <property type="entry name" value="Ig-like_dom_sf"/>
</dbReference>
<dbReference type="InterPro" id="IPR000884">
    <property type="entry name" value="TSP1_rpt"/>
</dbReference>
<dbReference type="STRING" id="7398.A0A1B0A5R6"/>
<dbReference type="GO" id="GO:0007399">
    <property type="term" value="P:nervous system development"/>
    <property type="evidence" value="ECO:0007669"/>
    <property type="project" value="UniProtKB-ARBA"/>
</dbReference>
<dbReference type="GO" id="GO:0048468">
    <property type="term" value="P:cell development"/>
    <property type="evidence" value="ECO:0007669"/>
    <property type="project" value="UniProtKB-ARBA"/>
</dbReference>
<dbReference type="InterPro" id="IPR003599">
    <property type="entry name" value="Ig_sub"/>
</dbReference>
<name>A0A1B0A5R6_GLOPL</name>
<keyword evidence="3" id="KW-0677">Repeat</keyword>
<keyword evidence="8" id="KW-0393">Immunoglobulin domain</keyword>
<dbReference type="SUPFAM" id="SSF82895">
    <property type="entry name" value="TSP-1 type 1 repeat"/>
    <property type="match status" value="1"/>
</dbReference>
<evidence type="ECO:0000256" key="4">
    <source>
        <dbReference type="ARBA" id="ARBA00022989"/>
    </source>
</evidence>
<dbReference type="VEuPathDB" id="VectorBase:GPAI035288"/>
<dbReference type="FunFam" id="2.20.100.10:FF:000021">
    <property type="entry name" value="semaphorin-5B isoform X1"/>
    <property type="match status" value="1"/>
</dbReference>
<organism evidence="10 11">
    <name type="scientific">Glossina pallidipes</name>
    <name type="common">Tsetse fly</name>
    <dbReference type="NCBI Taxonomy" id="7398"/>
    <lineage>
        <taxon>Eukaryota</taxon>
        <taxon>Metazoa</taxon>
        <taxon>Ecdysozoa</taxon>
        <taxon>Arthropoda</taxon>
        <taxon>Hexapoda</taxon>
        <taxon>Insecta</taxon>
        <taxon>Pterygota</taxon>
        <taxon>Neoptera</taxon>
        <taxon>Endopterygota</taxon>
        <taxon>Diptera</taxon>
        <taxon>Brachycera</taxon>
        <taxon>Muscomorpha</taxon>
        <taxon>Hippoboscoidea</taxon>
        <taxon>Glossinidae</taxon>
        <taxon>Glossina</taxon>
    </lineage>
</organism>
<dbReference type="EnsemblMetazoa" id="GPAI035288-RA">
    <property type="protein sequence ID" value="GPAI035288-PA"/>
    <property type="gene ID" value="GPAI035288"/>
</dbReference>
<dbReference type="AlphaFoldDB" id="A0A1B0A5R6"/>
<keyword evidence="6" id="KW-1015">Disulfide bond</keyword>
<evidence type="ECO:0000256" key="3">
    <source>
        <dbReference type="ARBA" id="ARBA00022737"/>
    </source>
</evidence>
<evidence type="ECO:0000256" key="1">
    <source>
        <dbReference type="ARBA" id="ARBA00004167"/>
    </source>
</evidence>
<dbReference type="SMART" id="SM00408">
    <property type="entry name" value="IGc2"/>
    <property type="match status" value="1"/>
</dbReference>
<protein>
    <recommendedName>
        <fullName evidence="9">Ig-like domain-containing protein</fullName>
    </recommendedName>
</protein>
<dbReference type="InterPro" id="IPR007110">
    <property type="entry name" value="Ig-like_dom"/>
</dbReference>
<evidence type="ECO:0000256" key="5">
    <source>
        <dbReference type="ARBA" id="ARBA00023136"/>
    </source>
</evidence>
<dbReference type="SUPFAM" id="SSF48726">
    <property type="entry name" value="Immunoglobulin"/>
    <property type="match status" value="1"/>
</dbReference>
<keyword evidence="5" id="KW-0472">Membrane</keyword>
<dbReference type="PANTHER" id="PTHR10075">
    <property type="entry name" value="BASIGIN RELATED"/>
    <property type="match status" value="1"/>
</dbReference>
<evidence type="ECO:0000256" key="7">
    <source>
        <dbReference type="ARBA" id="ARBA00023180"/>
    </source>
</evidence>
<evidence type="ECO:0000256" key="6">
    <source>
        <dbReference type="ARBA" id="ARBA00023157"/>
    </source>
</evidence>
<dbReference type="GO" id="GO:0016020">
    <property type="term" value="C:membrane"/>
    <property type="evidence" value="ECO:0007669"/>
    <property type="project" value="UniProtKB-SubCell"/>
</dbReference>
<comment type="subcellular location">
    <subcellularLocation>
        <location evidence="1">Membrane</location>
        <topology evidence="1">Single-pass membrane protein</topology>
    </subcellularLocation>
</comment>
<dbReference type="InterPro" id="IPR013783">
    <property type="entry name" value="Ig-like_fold"/>
</dbReference>
<reference evidence="11" key="1">
    <citation type="submission" date="2014-03" db="EMBL/GenBank/DDBJ databases">
        <authorList>
            <person name="Aksoy S."/>
            <person name="Warren W."/>
            <person name="Wilson R.K."/>
        </authorList>
    </citation>
    <scope>NUCLEOTIDE SEQUENCE [LARGE SCALE GENOMIC DNA]</scope>
    <source>
        <strain evidence="11">IAEA</strain>
    </source>
</reference>
<evidence type="ECO:0000259" key="9">
    <source>
        <dbReference type="PROSITE" id="PS50835"/>
    </source>
</evidence>
<keyword evidence="7" id="KW-0325">Glycoprotein</keyword>
<dbReference type="PROSITE" id="PS50092">
    <property type="entry name" value="TSP1"/>
    <property type="match status" value="1"/>
</dbReference>
<keyword evidence="11" id="KW-1185">Reference proteome</keyword>